<organism evidence="1 2">
    <name type="scientific">Haliangium ochraceum (strain DSM 14365 / JCM 11303 / SMP-2)</name>
    <dbReference type="NCBI Taxonomy" id="502025"/>
    <lineage>
        <taxon>Bacteria</taxon>
        <taxon>Pseudomonadati</taxon>
        <taxon>Myxococcota</taxon>
        <taxon>Polyangia</taxon>
        <taxon>Haliangiales</taxon>
        <taxon>Kofleriaceae</taxon>
        <taxon>Haliangium</taxon>
    </lineage>
</organism>
<accession>D0LVH3</accession>
<dbReference type="KEGG" id="hoh:Hoch_5046"/>
<reference evidence="1 2" key="1">
    <citation type="journal article" date="2010" name="Stand. Genomic Sci.">
        <title>Complete genome sequence of Haliangium ochraceum type strain (SMP-2).</title>
        <authorList>
            <consortium name="US DOE Joint Genome Institute (JGI-PGF)"/>
            <person name="Ivanova N."/>
            <person name="Daum C."/>
            <person name="Lang E."/>
            <person name="Abt B."/>
            <person name="Kopitz M."/>
            <person name="Saunders E."/>
            <person name="Lapidus A."/>
            <person name="Lucas S."/>
            <person name="Glavina Del Rio T."/>
            <person name="Nolan M."/>
            <person name="Tice H."/>
            <person name="Copeland A."/>
            <person name="Cheng J.F."/>
            <person name="Chen F."/>
            <person name="Bruce D."/>
            <person name="Goodwin L."/>
            <person name="Pitluck S."/>
            <person name="Mavromatis K."/>
            <person name="Pati A."/>
            <person name="Mikhailova N."/>
            <person name="Chen A."/>
            <person name="Palaniappan K."/>
            <person name="Land M."/>
            <person name="Hauser L."/>
            <person name="Chang Y.J."/>
            <person name="Jeffries C.D."/>
            <person name="Detter J.C."/>
            <person name="Brettin T."/>
            <person name="Rohde M."/>
            <person name="Goker M."/>
            <person name="Bristow J."/>
            <person name="Markowitz V."/>
            <person name="Eisen J.A."/>
            <person name="Hugenholtz P."/>
            <person name="Kyrpides N.C."/>
            <person name="Klenk H.P."/>
        </authorList>
    </citation>
    <scope>NUCLEOTIDE SEQUENCE [LARGE SCALE GENOMIC DNA]</scope>
    <source>
        <strain evidence="2">DSM 14365 / CIP 107738 / JCM 11303 / AJ 13395 / SMP-2</strain>
    </source>
</reference>
<gene>
    <name evidence="1" type="ordered locus">Hoch_5046</name>
</gene>
<dbReference type="AlphaFoldDB" id="D0LVH3"/>
<proteinExistence type="predicted"/>
<name>D0LVH3_HALO1</name>
<protein>
    <submittedName>
        <fullName evidence="1">Uncharacterized protein</fullName>
    </submittedName>
</protein>
<evidence type="ECO:0000313" key="1">
    <source>
        <dbReference type="EMBL" id="ACY17534.1"/>
    </source>
</evidence>
<keyword evidence="2" id="KW-1185">Reference proteome</keyword>
<dbReference type="EMBL" id="CP001804">
    <property type="protein sequence ID" value="ACY17534.1"/>
    <property type="molecule type" value="Genomic_DNA"/>
</dbReference>
<sequence length="189" mass="20514">MRVSREPSVPLWKNSMNPVPRPPPHRLALPARALPACAVPVLALIALGSLSACILDPLAPEVGEELASDCDNADSDPDTPVQYSSDIVQRIFERDEVGCLFCHAPDADIPIGFQQSQLDVSSYESLRQGGLISRTGIVVPGRPCDSILLQKVSEVPPYGQRMPFNGPPFLAEQEIQLIHDWIAEGAQNN</sequence>
<dbReference type="STRING" id="502025.Hoch_5046"/>
<dbReference type="HOGENOM" id="CLU_1432735_0_0_7"/>
<dbReference type="Proteomes" id="UP000001880">
    <property type="component" value="Chromosome"/>
</dbReference>
<evidence type="ECO:0000313" key="2">
    <source>
        <dbReference type="Proteomes" id="UP000001880"/>
    </source>
</evidence>